<accession>A0A1E4REN1</accession>
<keyword evidence="3" id="KW-1185">Reference proteome</keyword>
<protein>
    <submittedName>
        <fullName evidence="2">Uncharacterized protein</fullName>
    </submittedName>
</protein>
<dbReference type="Proteomes" id="UP000095085">
    <property type="component" value="Unassembled WGS sequence"/>
</dbReference>
<evidence type="ECO:0000313" key="3">
    <source>
        <dbReference type="Proteomes" id="UP000095085"/>
    </source>
</evidence>
<sequence length="98" mass="11464">MSEEEKKEFSLRAKASALKARMNVTSDDIPIQIRLKQAESADGLRKRHKERLDTDTDPNNYDYDLDDLIQEESEEIARLQNNDYYKNEQLGTTKEELV</sequence>
<proteinExistence type="predicted"/>
<gene>
    <name evidence="2" type="ORF">HYPBUDRAFT_153897</name>
</gene>
<name>A0A1E4REN1_9ASCO</name>
<dbReference type="GeneID" id="30996343"/>
<feature type="compositionally biased region" description="Basic and acidic residues" evidence="1">
    <location>
        <begin position="40"/>
        <end position="54"/>
    </location>
</feature>
<dbReference type="RefSeq" id="XP_020074796.1">
    <property type="nucleotide sequence ID" value="XM_020221794.1"/>
</dbReference>
<dbReference type="OrthoDB" id="4092812at2759"/>
<dbReference type="EMBL" id="KV454544">
    <property type="protein sequence ID" value="ODV65729.1"/>
    <property type="molecule type" value="Genomic_DNA"/>
</dbReference>
<reference evidence="3" key="1">
    <citation type="submission" date="2016-05" db="EMBL/GenBank/DDBJ databases">
        <title>Comparative genomics of biotechnologically important yeasts.</title>
        <authorList>
            <consortium name="DOE Joint Genome Institute"/>
            <person name="Riley R."/>
            <person name="Haridas S."/>
            <person name="Wolfe K.H."/>
            <person name="Lopes M.R."/>
            <person name="Hittinger C.T."/>
            <person name="Goker M."/>
            <person name="Salamov A."/>
            <person name="Wisecaver J."/>
            <person name="Long T.M."/>
            <person name="Aerts A.L."/>
            <person name="Barry K."/>
            <person name="Choi C."/>
            <person name="Clum A."/>
            <person name="Coughlan A.Y."/>
            <person name="Deshpande S."/>
            <person name="Douglass A.P."/>
            <person name="Hanson S.J."/>
            <person name="Klenk H.-P."/>
            <person name="Labutti K."/>
            <person name="Lapidus A."/>
            <person name="Lindquist E."/>
            <person name="Lipzen A."/>
            <person name="Meier-Kolthoff J.P."/>
            <person name="Ohm R.A."/>
            <person name="Otillar R.P."/>
            <person name="Pangilinan J."/>
            <person name="Peng Y."/>
            <person name="Rokas A."/>
            <person name="Rosa C.A."/>
            <person name="Scheuner C."/>
            <person name="Sibirny A.A."/>
            <person name="Slot J.C."/>
            <person name="Stielow J.B."/>
            <person name="Sun H."/>
            <person name="Kurtzman C.P."/>
            <person name="Blackwell M."/>
            <person name="Grigoriev I.V."/>
            <person name="Jeffries T.W."/>
        </authorList>
    </citation>
    <scope>NUCLEOTIDE SEQUENCE [LARGE SCALE GENOMIC DNA]</scope>
    <source>
        <strain evidence="3">NRRL Y-1933</strain>
    </source>
</reference>
<feature type="region of interest" description="Disordered" evidence="1">
    <location>
        <begin position="40"/>
        <end position="62"/>
    </location>
</feature>
<organism evidence="2 3">
    <name type="scientific">Hyphopichia burtonii NRRL Y-1933</name>
    <dbReference type="NCBI Taxonomy" id="984485"/>
    <lineage>
        <taxon>Eukaryota</taxon>
        <taxon>Fungi</taxon>
        <taxon>Dikarya</taxon>
        <taxon>Ascomycota</taxon>
        <taxon>Saccharomycotina</taxon>
        <taxon>Pichiomycetes</taxon>
        <taxon>Debaryomycetaceae</taxon>
        <taxon>Hyphopichia</taxon>
    </lineage>
</organism>
<dbReference type="AlphaFoldDB" id="A0A1E4REN1"/>
<evidence type="ECO:0000256" key="1">
    <source>
        <dbReference type="SAM" id="MobiDB-lite"/>
    </source>
</evidence>
<evidence type="ECO:0000313" key="2">
    <source>
        <dbReference type="EMBL" id="ODV65729.1"/>
    </source>
</evidence>